<evidence type="ECO:0008006" key="3">
    <source>
        <dbReference type="Google" id="ProtNLM"/>
    </source>
</evidence>
<sequence>MSAQNPAVTARVALVTCAELPHLDEDESVPIAPLAARGIAAEPAVWNDRSVDWDVYDLAIIRSTWDYTDHHAEFVAWAETVPRLANPADVVRWNSDKTYLRDLAAAGVPVVPTIWIEPDSTLTLPNDGRYVVKPAISAGSRNTGLYDMADASQRALAAGLATQLLAEGRTVMVQPYLEAVDTAGETAVLFVGGHYSHAIRKGALLDGPADEVGLYKVEDIRPRTASDSELHAAQLALAAVPGGAERLLYARVDLIPGPDGHPVLLELELTEPSLFLRYDEGAAERFADAVAAYLKR</sequence>
<protein>
    <recommendedName>
        <fullName evidence="3">ATP-grasp domain-containing protein</fullName>
    </recommendedName>
</protein>
<reference evidence="2" key="1">
    <citation type="journal article" date="2019" name="Int. J. Syst. Evol. Microbiol.">
        <title>The Global Catalogue of Microorganisms (GCM) 10K type strain sequencing project: providing services to taxonomists for standard genome sequencing and annotation.</title>
        <authorList>
            <consortium name="The Broad Institute Genomics Platform"/>
            <consortium name="The Broad Institute Genome Sequencing Center for Infectious Disease"/>
            <person name="Wu L."/>
            <person name="Ma J."/>
        </authorList>
    </citation>
    <scope>NUCLEOTIDE SEQUENCE [LARGE SCALE GENOMIC DNA]</scope>
    <source>
        <strain evidence="2">JCM 17986</strain>
    </source>
</reference>
<name>A0ABP9HNT1_9ACTN</name>
<dbReference type="PANTHER" id="PTHR39217">
    <property type="match status" value="1"/>
</dbReference>
<evidence type="ECO:0000313" key="2">
    <source>
        <dbReference type="Proteomes" id="UP001500466"/>
    </source>
</evidence>
<comment type="caution">
    <text evidence="1">The sequence shown here is derived from an EMBL/GenBank/DDBJ whole genome shotgun (WGS) entry which is preliminary data.</text>
</comment>
<dbReference type="Proteomes" id="UP001500466">
    <property type="component" value="Unassembled WGS sequence"/>
</dbReference>
<dbReference type="SUPFAM" id="SSF56059">
    <property type="entry name" value="Glutathione synthetase ATP-binding domain-like"/>
    <property type="match status" value="1"/>
</dbReference>
<proteinExistence type="predicted"/>
<gene>
    <name evidence="1" type="ORF">GCM10023205_47160</name>
</gene>
<keyword evidence="2" id="KW-1185">Reference proteome</keyword>
<dbReference type="PANTHER" id="PTHR39217:SF1">
    <property type="entry name" value="GLUTATHIONE SYNTHETASE"/>
    <property type="match status" value="1"/>
</dbReference>
<dbReference type="InterPro" id="IPR053191">
    <property type="entry name" value="DcsG_Biosynth_Enzyme"/>
</dbReference>
<evidence type="ECO:0000313" key="1">
    <source>
        <dbReference type="EMBL" id="GAA4974928.1"/>
    </source>
</evidence>
<accession>A0ABP9HNT1</accession>
<organism evidence="1 2">
    <name type="scientific">Yinghuangia aomiensis</name>
    <dbReference type="NCBI Taxonomy" id="676205"/>
    <lineage>
        <taxon>Bacteria</taxon>
        <taxon>Bacillati</taxon>
        <taxon>Actinomycetota</taxon>
        <taxon>Actinomycetes</taxon>
        <taxon>Kitasatosporales</taxon>
        <taxon>Streptomycetaceae</taxon>
        <taxon>Yinghuangia</taxon>
    </lineage>
</organism>
<dbReference type="RefSeq" id="WP_345677610.1">
    <property type="nucleotide sequence ID" value="NZ_BAABHS010000016.1"/>
</dbReference>
<dbReference type="EMBL" id="BAABHS010000016">
    <property type="protein sequence ID" value="GAA4974928.1"/>
    <property type="molecule type" value="Genomic_DNA"/>
</dbReference>